<keyword evidence="1" id="KW-0175">Coiled coil</keyword>
<organism evidence="2 3">
    <name type="scientific">Bacillus cereus</name>
    <dbReference type="NCBI Taxonomy" id="1396"/>
    <lineage>
        <taxon>Bacteria</taxon>
        <taxon>Bacillati</taxon>
        <taxon>Bacillota</taxon>
        <taxon>Bacilli</taxon>
        <taxon>Bacillales</taxon>
        <taxon>Bacillaceae</taxon>
        <taxon>Bacillus</taxon>
        <taxon>Bacillus cereus group</taxon>
    </lineage>
</organism>
<proteinExistence type="predicted"/>
<evidence type="ECO:0000256" key="1">
    <source>
        <dbReference type="SAM" id="Coils"/>
    </source>
</evidence>
<dbReference type="PATRIC" id="fig|1396.535.peg.4311"/>
<dbReference type="EMBL" id="LJKE01000015">
    <property type="protein sequence ID" value="KZD72098.1"/>
    <property type="molecule type" value="Genomic_DNA"/>
</dbReference>
<sequence>MFNTLKMQMNELLERYQATNELSEQLFQEIRDKNYSDADISFKKYLQLSLDIQDGSKSMHKLIGKYCAEVGSDECVMEVLYPLLTVQEQEWFMDAKIQLQKVHDEFVRNYQMNLQLIQANMRRSSILVNVYKQKLQEQQNKGVNSLSRRV</sequence>
<name>A0A164QS06_BACCE</name>
<dbReference type="RefSeq" id="WP_063259781.1">
    <property type="nucleotide sequence ID" value="NZ_LJKE01000015.1"/>
</dbReference>
<evidence type="ECO:0000313" key="2">
    <source>
        <dbReference type="EMBL" id="KZD72098.1"/>
    </source>
</evidence>
<accession>A0A164QS06</accession>
<dbReference type="AlphaFoldDB" id="A0A164QS06"/>
<feature type="coiled-coil region" evidence="1">
    <location>
        <begin position="2"/>
        <end position="33"/>
    </location>
</feature>
<reference evidence="2 3" key="1">
    <citation type="submission" date="2015-09" db="EMBL/GenBank/DDBJ databases">
        <title>Bacillus cereus food isolates.</title>
        <authorList>
            <person name="Boekhorst J."/>
        </authorList>
    </citation>
    <scope>NUCLEOTIDE SEQUENCE [LARGE SCALE GENOMIC DNA]</scope>
    <source>
        <strain evidence="2 3">B4088</strain>
    </source>
</reference>
<comment type="caution">
    <text evidence="2">The sequence shown here is derived from an EMBL/GenBank/DDBJ whole genome shotgun (WGS) entry which is preliminary data.</text>
</comment>
<protein>
    <recommendedName>
        <fullName evidence="4">Flagellar protein FliT</fullName>
    </recommendedName>
</protein>
<dbReference type="Proteomes" id="UP000076482">
    <property type="component" value="Unassembled WGS sequence"/>
</dbReference>
<evidence type="ECO:0008006" key="4">
    <source>
        <dbReference type="Google" id="ProtNLM"/>
    </source>
</evidence>
<gene>
    <name evidence="2" type="ORF">B4088_0559</name>
</gene>
<evidence type="ECO:0000313" key="3">
    <source>
        <dbReference type="Proteomes" id="UP000076482"/>
    </source>
</evidence>